<proteinExistence type="inferred from homology"/>
<dbReference type="InterPro" id="IPR050306">
    <property type="entry name" value="PfkB_Carbo_kinase"/>
</dbReference>
<evidence type="ECO:0000256" key="3">
    <source>
        <dbReference type="ARBA" id="ARBA00022741"/>
    </source>
</evidence>
<protein>
    <recommendedName>
        <fullName evidence="6">Carbohydrate kinase PfkB domain-containing protein</fullName>
    </recommendedName>
</protein>
<evidence type="ECO:0000256" key="1">
    <source>
        <dbReference type="ARBA" id="ARBA00010688"/>
    </source>
</evidence>
<evidence type="ECO:0000256" key="2">
    <source>
        <dbReference type="ARBA" id="ARBA00022679"/>
    </source>
</evidence>
<keyword evidence="9" id="KW-1185">Reference proteome</keyword>
<feature type="domain" description="Carbohydrate kinase PfkB" evidence="6">
    <location>
        <begin position="5"/>
        <end position="310"/>
    </location>
</feature>
<keyword evidence="4" id="KW-0418">Kinase</keyword>
<organism evidence="8 9">
    <name type="scientific">Ferroacidibacillus organovorans</name>
    <dbReference type="NCBI Taxonomy" id="1765683"/>
    <lineage>
        <taxon>Bacteria</taxon>
        <taxon>Bacillati</taxon>
        <taxon>Bacillota</taxon>
        <taxon>Bacilli</taxon>
        <taxon>Bacillales</taxon>
        <taxon>Alicyclobacillaceae</taxon>
        <taxon>Ferroacidibacillus</taxon>
    </lineage>
</organism>
<evidence type="ECO:0000256" key="5">
    <source>
        <dbReference type="ARBA" id="ARBA00022840"/>
    </source>
</evidence>
<dbReference type="CDD" id="cd01167">
    <property type="entry name" value="bac_FRK"/>
    <property type="match status" value="1"/>
</dbReference>
<accession>A0A101XTW8</accession>
<dbReference type="InterPro" id="IPR002173">
    <property type="entry name" value="Carboh/pur_kinase_PfkB_CS"/>
</dbReference>
<dbReference type="PANTHER" id="PTHR43085">
    <property type="entry name" value="HEXOKINASE FAMILY MEMBER"/>
    <property type="match status" value="1"/>
</dbReference>
<keyword evidence="5" id="KW-0067">ATP-binding</keyword>
<evidence type="ECO:0000256" key="4">
    <source>
        <dbReference type="ARBA" id="ARBA00022777"/>
    </source>
</evidence>
<keyword evidence="2" id="KW-0808">Transferase</keyword>
<dbReference type="PRINTS" id="PR00990">
    <property type="entry name" value="RIBOKINASE"/>
</dbReference>
<dbReference type="InterPro" id="IPR002139">
    <property type="entry name" value="Ribo/fructo_kinase"/>
</dbReference>
<dbReference type="GO" id="GO:0005524">
    <property type="term" value="F:ATP binding"/>
    <property type="evidence" value="ECO:0007669"/>
    <property type="project" value="UniProtKB-KW"/>
</dbReference>
<dbReference type="RefSeq" id="WP_067711028.1">
    <property type="nucleotide sequence ID" value="NZ_LPVJ01000001.1"/>
</dbReference>
<dbReference type="GO" id="GO:0008865">
    <property type="term" value="F:fructokinase activity"/>
    <property type="evidence" value="ECO:0007669"/>
    <property type="project" value="UniProtKB-ARBA"/>
</dbReference>
<comment type="similarity">
    <text evidence="1">Belongs to the carbohydrate kinase PfkB family.</text>
</comment>
<dbReference type="Proteomes" id="UP000053557">
    <property type="component" value="Unassembled WGS sequence"/>
</dbReference>
<comment type="caution">
    <text evidence="8">The sequence shown here is derived from an EMBL/GenBank/DDBJ whole genome shotgun (WGS) entry which is preliminary data.</text>
</comment>
<reference evidence="8 9" key="1">
    <citation type="submission" date="2015-12" db="EMBL/GenBank/DDBJ databases">
        <title>Draft genome sequence of Acidibacillus ferrooxidans ITV001, isolated from a chalcopyrite acid mine drainage site in Brazil.</title>
        <authorList>
            <person name="Dall'Agnol H."/>
            <person name="Nancucheo I."/>
            <person name="Johnson B."/>
            <person name="Oliveira R."/>
            <person name="Leite L."/>
            <person name="Pylro V."/>
            <person name="Nunes G.L."/>
            <person name="Tzotzos G."/>
            <person name="Fernandes G.R."/>
            <person name="Dutra J."/>
            <person name="Orellana S.C."/>
            <person name="Oliveira G."/>
        </authorList>
    </citation>
    <scope>NUCLEOTIDE SEQUENCE [LARGE SCALE GENOMIC DNA]</scope>
    <source>
        <strain evidence="8">ITV001</strain>
        <strain evidence="9">ITV01</strain>
    </source>
</reference>
<dbReference type="EMBL" id="LPVJ01000001">
    <property type="protein sequence ID" value="KUO97456.1"/>
    <property type="molecule type" value="Genomic_DNA"/>
</dbReference>
<evidence type="ECO:0000313" key="8">
    <source>
        <dbReference type="EMBL" id="KUO97478.1"/>
    </source>
</evidence>
<dbReference type="Pfam" id="PF00294">
    <property type="entry name" value="PfkB"/>
    <property type="match status" value="1"/>
</dbReference>
<name>A0A101XTW8_9BACL</name>
<evidence type="ECO:0000313" key="7">
    <source>
        <dbReference type="EMBL" id="KUO97456.1"/>
    </source>
</evidence>
<sequence>MALRRVIALGEALIDFSALEDNVPLREVSGFARNPGGAPANVAVGVARMGVASQFVGCVGDDPFGHYLIEAMRAYGVDGAHTHTVAEQTSLAFVARNEGDPDFFFVRHPGADVMLRDEHVANISLDAEACLHFGTNSLAEDPIASTLRNLVTRAREAEAIVSFDVNLRPVFWRDLYAALAAAREMMTRADLLKVNRAELLWLTGEQDVERALLALVAQVPGTVLCTLGEGGVRARRADGLDVRVAANRVACVDATGAGDSLIAAVLSVLARRGVGRAELGKLSRGEWEAVLRFASAAAAINIGRLGAMNAMATYAETEAFLEMTVRPS</sequence>
<evidence type="ECO:0000259" key="6">
    <source>
        <dbReference type="Pfam" id="PF00294"/>
    </source>
</evidence>
<dbReference type="AlphaFoldDB" id="A0A101XTW8"/>
<dbReference type="Gene3D" id="3.40.1190.20">
    <property type="match status" value="1"/>
</dbReference>
<gene>
    <name evidence="7" type="ORF">ATW55_06235</name>
    <name evidence="8" type="ORF">ATW55_06360</name>
</gene>
<dbReference type="InterPro" id="IPR011611">
    <property type="entry name" value="PfkB_dom"/>
</dbReference>
<evidence type="ECO:0000313" key="9">
    <source>
        <dbReference type="Proteomes" id="UP000053557"/>
    </source>
</evidence>
<dbReference type="OrthoDB" id="9813569at2"/>
<dbReference type="InterPro" id="IPR029056">
    <property type="entry name" value="Ribokinase-like"/>
</dbReference>
<dbReference type="PANTHER" id="PTHR43085:SF1">
    <property type="entry name" value="PSEUDOURIDINE KINASE-RELATED"/>
    <property type="match status" value="1"/>
</dbReference>
<dbReference type="SUPFAM" id="SSF53613">
    <property type="entry name" value="Ribokinase-like"/>
    <property type="match status" value="1"/>
</dbReference>
<keyword evidence="3" id="KW-0547">Nucleotide-binding</keyword>
<dbReference type="GO" id="GO:0006000">
    <property type="term" value="P:fructose metabolic process"/>
    <property type="evidence" value="ECO:0007669"/>
    <property type="project" value="UniProtKB-ARBA"/>
</dbReference>
<dbReference type="PROSITE" id="PS00583">
    <property type="entry name" value="PFKB_KINASES_1"/>
    <property type="match status" value="1"/>
</dbReference>
<dbReference type="EMBL" id="LPVJ01000001">
    <property type="protein sequence ID" value="KUO97478.1"/>
    <property type="molecule type" value="Genomic_DNA"/>
</dbReference>